<comment type="subunit">
    <text evidence="5 15">Tightly associated with the cellulose synthase catalytic subunit.</text>
</comment>
<accession>A0AAD0PUR4</accession>
<evidence type="ECO:0000256" key="13">
    <source>
        <dbReference type="ARBA" id="ARBA00023136"/>
    </source>
</evidence>
<dbReference type="GO" id="GO:0030244">
    <property type="term" value="P:cellulose biosynthetic process"/>
    <property type="evidence" value="ECO:0007669"/>
    <property type="project" value="UniProtKB-KW"/>
</dbReference>
<dbReference type="PANTHER" id="PTHR39083">
    <property type="entry name" value="CYCLIC DI-GMP-BINDING PROTEIN"/>
    <property type="match status" value="1"/>
</dbReference>
<keyword evidence="15" id="KW-0732">Signal</keyword>
<keyword evidence="9 15" id="KW-0973">c-di-GMP</keyword>
<reference evidence="16 17" key="1">
    <citation type="journal article" date="2011" name="PLoS Pathog.">
        <title>Dynamic evolution of pathogenicity revealed by sequencing and comparative genomics of 19 Pseudomonas syringae isolates.</title>
        <authorList>
            <person name="Baltrus D.A."/>
            <person name="Nishimura M.T."/>
            <person name="Romanchuk A."/>
            <person name="Chang J.H."/>
            <person name="Mukhtar M.S."/>
            <person name="Cherkis K."/>
            <person name="Roach J."/>
            <person name="Grant S.R."/>
            <person name="Jones C.D."/>
            <person name="Dangl J.L."/>
        </authorList>
    </citation>
    <scope>NUCLEOTIDE SEQUENCE [LARGE SCALE GENOMIC DNA]</scope>
    <source>
        <strain evidence="16 17">M301315</strain>
    </source>
</reference>
<evidence type="ECO:0000256" key="10">
    <source>
        <dbReference type="ARBA" id="ARBA00022692"/>
    </source>
</evidence>
<comment type="pathway">
    <text evidence="3 15">Glycan metabolism; bacterial cellulose biosynthesis.</text>
</comment>
<protein>
    <recommendedName>
        <fullName evidence="6 15">Cyclic di-GMP-binding protein</fullName>
    </recommendedName>
    <alternativeName>
        <fullName evidence="14 15">Cellulose synthase regulatory subunit</fullName>
    </alternativeName>
</protein>
<name>A0AAD0PUR4_PSEAV</name>
<keyword evidence="12 15" id="KW-1133">Transmembrane helix</keyword>
<evidence type="ECO:0000256" key="6">
    <source>
        <dbReference type="ARBA" id="ARBA00021844"/>
    </source>
</evidence>
<dbReference type="InterPro" id="IPR018513">
    <property type="entry name" value="Cell_synthase_bac"/>
</dbReference>
<evidence type="ECO:0000256" key="2">
    <source>
        <dbReference type="ARBA" id="ARBA00004377"/>
    </source>
</evidence>
<feature type="chain" id="PRO_5041773879" description="Cyclic di-GMP-binding protein" evidence="15">
    <location>
        <begin position="37"/>
        <end position="753"/>
    </location>
</feature>
<organism evidence="16 17">
    <name type="scientific">Pseudomonas amygdali pv. lachrymans str. M301315</name>
    <dbReference type="NCBI Taxonomy" id="629260"/>
    <lineage>
        <taxon>Bacteria</taxon>
        <taxon>Pseudomonadati</taxon>
        <taxon>Pseudomonadota</taxon>
        <taxon>Gammaproteobacteria</taxon>
        <taxon>Pseudomonadales</taxon>
        <taxon>Pseudomonadaceae</taxon>
        <taxon>Pseudomonas</taxon>
        <taxon>Pseudomonas amygdali</taxon>
    </lineage>
</organism>
<comment type="function">
    <text evidence="1 15">Binds the cellulose synthase activator, bis-(3'-5') cyclic diguanylic acid (c-di-GMP).</text>
</comment>
<dbReference type="GO" id="GO:0006011">
    <property type="term" value="P:UDP-alpha-D-glucose metabolic process"/>
    <property type="evidence" value="ECO:0007669"/>
    <property type="project" value="InterPro"/>
</dbReference>
<proteinExistence type="inferred from homology"/>
<comment type="subcellular location">
    <subcellularLocation>
        <location evidence="2">Cell inner membrane</location>
        <topology evidence="2">Single-pass membrane protein</topology>
    </subcellularLocation>
</comment>
<evidence type="ECO:0000256" key="7">
    <source>
        <dbReference type="ARBA" id="ARBA00022475"/>
    </source>
</evidence>
<dbReference type="Proteomes" id="UP000006426">
    <property type="component" value="Chromosome"/>
</dbReference>
<dbReference type="GO" id="GO:0005886">
    <property type="term" value="C:plasma membrane"/>
    <property type="evidence" value="ECO:0007669"/>
    <property type="project" value="UniProtKB-SubCell"/>
</dbReference>
<evidence type="ECO:0000313" key="17">
    <source>
        <dbReference type="Proteomes" id="UP000006426"/>
    </source>
</evidence>
<keyword evidence="8 15" id="KW-0997">Cell inner membrane</keyword>
<keyword evidence="10 15" id="KW-0812">Transmembrane</keyword>
<dbReference type="NCBIfam" id="NF008330">
    <property type="entry name" value="PRK11114.2-4"/>
    <property type="match status" value="1"/>
</dbReference>
<keyword evidence="13 15" id="KW-0472">Membrane</keyword>
<dbReference type="PANTHER" id="PTHR39083:SF1">
    <property type="entry name" value="CYCLIC DI-GMP-BINDING PROTEIN"/>
    <property type="match status" value="1"/>
</dbReference>
<evidence type="ECO:0000256" key="14">
    <source>
        <dbReference type="ARBA" id="ARBA00033444"/>
    </source>
</evidence>
<evidence type="ECO:0000256" key="1">
    <source>
        <dbReference type="ARBA" id="ARBA00002057"/>
    </source>
</evidence>
<dbReference type="Pfam" id="PF03170">
    <property type="entry name" value="BcsB"/>
    <property type="match status" value="1"/>
</dbReference>
<evidence type="ECO:0000313" key="16">
    <source>
        <dbReference type="EMBL" id="AXH57868.1"/>
    </source>
</evidence>
<evidence type="ECO:0000256" key="15">
    <source>
        <dbReference type="RuleBase" id="RU365021"/>
    </source>
</evidence>
<evidence type="ECO:0000256" key="8">
    <source>
        <dbReference type="ARBA" id="ARBA00022519"/>
    </source>
</evidence>
<feature type="transmembrane region" description="Helical" evidence="15">
    <location>
        <begin position="720"/>
        <end position="742"/>
    </location>
</feature>
<dbReference type="InterPro" id="IPR003920">
    <property type="entry name" value="Cell_synth_B"/>
</dbReference>
<evidence type="ECO:0000256" key="4">
    <source>
        <dbReference type="ARBA" id="ARBA00010714"/>
    </source>
</evidence>
<evidence type="ECO:0000256" key="11">
    <source>
        <dbReference type="ARBA" id="ARBA00022916"/>
    </source>
</evidence>
<dbReference type="PRINTS" id="PR01440">
    <property type="entry name" value="CELLSNTHASEB"/>
</dbReference>
<evidence type="ECO:0000256" key="5">
    <source>
        <dbReference type="ARBA" id="ARBA00011437"/>
    </source>
</evidence>
<dbReference type="Gene3D" id="2.60.120.260">
    <property type="entry name" value="Galactose-binding domain-like"/>
    <property type="match status" value="2"/>
</dbReference>
<feature type="signal peptide" evidence="15">
    <location>
        <begin position="1"/>
        <end position="36"/>
    </location>
</feature>
<dbReference type="NCBIfam" id="NF008323">
    <property type="entry name" value="PRK11114.1-1"/>
    <property type="match status" value="1"/>
</dbReference>
<evidence type="ECO:0000256" key="9">
    <source>
        <dbReference type="ARBA" id="ARBA00022636"/>
    </source>
</evidence>
<gene>
    <name evidence="16" type="ORF">PLA107_023250</name>
</gene>
<dbReference type="EMBL" id="CP031225">
    <property type="protein sequence ID" value="AXH57868.1"/>
    <property type="molecule type" value="Genomic_DNA"/>
</dbReference>
<dbReference type="RefSeq" id="WP_005746496.1">
    <property type="nucleotide sequence ID" value="NZ_CP031225.1"/>
</dbReference>
<dbReference type="AlphaFoldDB" id="A0AAD0PUR4"/>
<evidence type="ECO:0000256" key="3">
    <source>
        <dbReference type="ARBA" id="ARBA00005186"/>
    </source>
</evidence>
<keyword evidence="11 15" id="KW-0135">Cellulose biosynthesis</keyword>
<evidence type="ECO:0000256" key="12">
    <source>
        <dbReference type="ARBA" id="ARBA00022989"/>
    </source>
</evidence>
<keyword evidence="7 15" id="KW-1003">Cell membrane</keyword>
<comment type="similarity">
    <text evidence="4 15">Belongs to the AcsB/BcsB family.</text>
</comment>
<sequence>MTKRYFIGAERFAVRRSWALLACALSVLSTGGVAKAAETTAANNALGYSVTLKQLGRNYPMSLRGVDATDSVNFNVRADQVVTGASLTLSYSYSPALLADLSQINVMINDEVAATLPLPKEGAGKPQTQVIEIPPQMITEFNRLNLQFIGHYTMSCEDPKHSSLWARINNDTRLDIRVTPFALPNDLAILPLPFFDRRDDRDVNLPVVMGAAPDNATLEAAGALASWIGAAKTRSRMASFPAHFNELPAKGNALVLLKGDGPLQLGALTMPAAKGPTLTMVTHPNDPNGKLLVITGRNSAELKKAVNALVVGGQSLVGSSALIERVDMLAPRKPYDAPNWLPSDRPIKLGELMPANKLNVSGYDPGDITVPLNLPPDLFSWREDGVPLNLKYRYTPQERSNNSSIMVSLNDTLIKAEPLPSIDNLSNSILARLTGGNDTVSREAHVYLPLNSVALQSRLQLRYMFDYLKQGECGDIIIDNMRGSIDPESTLDFSGYEHFMAMPNLGVFKDSGFPFTRLADLSQTAVVLADQPSTEDISAYLNVLGRFGESTGYPATGVTVMQAAQIASAADKDILVMSSGPDQPLLNLWANRLPTSGNGQQQSFELSDLAFRLRDWMSPDPDENLRRARVAMAFSSDARSTFLTGFESPLQKGRSVVLISSGQPGGMSDVARALSNSDKVQGSLVVVRGDSVEALVAEQNYYVGDLGPIKYVQWLMSRNVLWLLLVVAVGVVLVTGVAYLTLRSLAKRRLEHE</sequence>